<dbReference type="Proteomes" id="UP000230002">
    <property type="component" value="Unassembled WGS sequence"/>
</dbReference>
<evidence type="ECO:0000313" key="2">
    <source>
        <dbReference type="Proteomes" id="UP000230002"/>
    </source>
</evidence>
<name>A0A2G8SFZ8_9APHY</name>
<dbReference type="AlphaFoldDB" id="A0A2G8SFZ8"/>
<proteinExistence type="predicted"/>
<comment type="caution">
    <text evidence="1">The sequence shown here is derived from an EMBL/GenBank/DDBJ whole genome shotgun (WGS) entry which is preliminary data.</text>
</comment>
<organism evidence="1 2">
    <name type="scientific">Ganoderma sinense ZZ0214-1</name>
    <dbReference type="NCBI Taxonomy" id="1077348"/>
    <lineage>
        <taxon>Eukaryota</taxon>
        <taxon>Fungi</taxon>
        <taxon>Dikarya</taxon>
        <taxon>Basidiomycota</taxon>
        <taxon>Agaricomycotina</taxon>
        <taxon>Agaricomycetes</taxon>
        <taxon>Polyporales</taxon>
        <taxon>Polyporaceae</taxon>
        <taxon>Ganoderma</taxon>
    </lineage>
</organism>
<reference evidence="1 2" key="1">
    <citation type="journal article" date="2015" name="Sci. Rep.">
        <title>Chromosome-level genome map provides insights into diverse defense mechanisms in the medicinal fungus Ganoderma sinense.</title>
        <authorList>
            <person name="Zhu Y."/>
            <person name="Xu J."/>
            <person name="Sun C."/>
            <person name="Zhou S."/>
            <person name="Xu H."/>
            <person name="Nelson D.R."/>
            <person name="Qian J."/>
            <person name="Song J."/>
            <person name="Luo H."/>
            <person name="Xiang L."/>
            <person name="Li Y."/>
            <person name="Xu Z."/>
            <person name="Ji A."/>
            <person name="Wang L."/>
            <person name="Lu S."/>
            <person name="Hayward A."/>
            <person name="Sun W."/>
            <person name="Li X."/>
            <person name="Schwartz D.C."/>
            <person name="Wang Y."/>
            <person name="Chen S."/>
        </authorList>
    </citation>
    <scope>NUCLEOTIDE SEQUENCE [LARGE SCALE GENOMIC DNA]</scope>
    <source>
        <strain evidence="1 2">ZZ0214-1</strain>
    </source>
</reference>
<gene>
    <name evidence="1" type="ORF">GSI_05399</name>
</gene>
<keyword evidence="2" id="KW-1185">Reference proteome</keyword>
<sequence length="94" mass="10268">MALQGIQLVGEVWMKNQDESMGGVPTYTIAGASKCPPNEPSSPEVVCNGQHCCYQANTARLCASQARYTTPVHCWAVTRRSFFRWTIAAGPFVS</sequence>
<evidence type="ECO:0000313" key="1">
    <source>
        <dbReference type="EMBL" id="PIL32694.1"/>
    </source>
</evidence>
<accession>A0A2G8SFZ8</accession>
<protein>
    <submittedName>
        <fullName evidence="1">Uncharacterized protein</fullName>
    </submittedName>
</protein>
<dbReference type="EMBL" id="AYKW01000010">
    <property type="protein sequence ID" value="PIL32694.1"/>
    <property type="molecule type" value="Genomic_DNA"/>
</dbReference>